<protein>
    <submittedName>
        <fullName evidence="1">Uncharacterized protein</fullName>
    </submittedName>
</protein>
<reference evidence="1 2" key="1">
    <citation type="journal article" date="2019" name="Emerg. Microbes Infect.">
        <title>Comprehensive subspecies identification of 175 nontuberculous mycobacteria species based on 7547 genomic profiles.</title>
        <authorList>
            <person name="Matsumoto Y."/>
            <person name="Kinjo T."/>
            <person name="Motooka D."/>
            <person name="Nabeya D."/>
            <person name="Jung N."/>
            <person name="Uechi K."/>
            <person name="Horii T."/>
            <person name="Iida T."/>
            <person name="Fujita J."/>
            <person name="Nakamura S."/>
        </authorList>
    </citation>
    <scope>NUCLEOTIDE SEQUENCE [LARGE SCALE GENOMIC DNA]</scope>
    <source>
        <strain evidence="1 2">JCM 12272</strain>
    </source>
</reference>
<accession>A0A6N4UZ29</accession>
<dbReference type="Proteomes" id="UP000466906">
    <property type="component" value="Chromosome"/>
</dbReference>
<gene>
    <name evidence="1" type="ORF">MALV_47530</name>
</gene>
<dbReference type="EMBL" id="AP022565">
    <property type="protein sequence ID" value="BBX29628.1"/>
    <property type="molecule type" value="Genomic_DNA"/>
</dbReference>
<evidence type="ECO:0000313" key="1">
    <source>
        <dbReference type="EMBL" id="BBX29628.1"/>
    </source>
</evidence>
<proteinExistence type="predicted"/>
<keyword evidence="2" id="KW-1185">Reference proteome</keyword>
<organism evidence="1 2">
    <name type="scientific">Mycolicibacterium alvei</name>
    <dbReference type="NCBI Taxonomy" id="67081"/>
    <lineage>
        <taxon>Bacteria</taxon>
        <taxon>Bacillati</taxon>
        <taxon>Actinomycetota</taxon>
        <taxon>Actinomycetes</taxon>
        <taxon>Mycobacteriales</taxon>
        <taxon>Mycobacteriaceae</taxon>
        <taxon>Mycolicibacterium</taxon>
    </lineage>
</organism>
<dbReference type="KEGG" id="malv:MALV_47530"/>
<evidence type="ECO:0000313" key="2">
    <source>
        <dbReference type="Proteomes" id="UP000466906"/>
    </source>
</evidence>
<sequence length="55" mass="6059">MFFRLDRAGSFTPRAALRAKHAAAARVFEAVTGHTVGKVELIDEDDTVIRTRSAE</sequence>
<name>A0A6N4UZ29_9MYCO</name>
<dbReference type="AlphaFoldDB" id="A0A6N4UZ29"/>